<keyword evidence="2" id="KW-0436">Ligase</keyword>
<dbReference type="Pfam" id="PF00501">
    <property type="entry name" value="AMP-binding"/>
    <property type="match status" value="1"/>
</dbReference>
<dbReference type="PANTHER" id="PTHR43107:SF15">
    <property type="entry name" value="FATTY ACID TRANSPORT PROTEIN 3, ISOFORM A"/>
    <property type="match status" value="1"/>
</dbReference>
<gene>
    <name evidence="7" type="ORF">R4Z09_13300</name>
</gene>
<accession>A0ABZ2CRY8</accession>
<evidence type="ECO:0000256" key="3">
    <source>
        <dbReference type="ARBA" id="ARBA00022741"/>
    </source>
</evidence>
<evidence type="ECO:0000256" key="2">
    <source>
        <dbReference type="ARBA" id="ARBA00022598"/>
    </source>
</evidence>
<dbReference type="Gene3D" id="3.30.300.30">
    <property type="match status" value="1"/>
</dbReference>
<evidence type="ECO:0000259" key="5">
    <source>
        <dbReference type="Pfam" id="PF00501"/>
    </source>
</evidence>
<dbReference type="PANTHER" id="PTHR43107">
    <property type="entry name" value="LONG-CHAIN FATTY ACID TRANSPORT PROTEIN"/>
    <property type="match status" value="1"/>
</dbReference>
<dbReference type="InterPro" id="IPR000873">
    <property type="entry name" value="AMP-dep_synth/lig_dom"/>
</dbReference>
<dbReference type="PROSITE" id="PS00455">
    <property type="entry name" value="AMP_BINDING"/>
    <property type="match status" value="1"/>
</dbReference>
<evidence type="ECO:0000259" key="6">
    <source>
        <dbReference type="Pfam" id="PF13193"/>
    </source>
</evidence>
<evidence type="ECO:0000313" key="7">
    <source>
        <dbReference type="EMBL" id="WVX83869.1"/>
    </source>
</evidence>
<keyword evidence="3" id="KW-0547">Nucleotide-binding</keyword>
<dbReference type="CDD" id="cd05934">
    <property type="entry name" value="FACL_DitJ_like"/>
    <property type="match status" value="1"/>
</dbReference>
<dbReference type="EMBL" id="CP137640">
    <property type="protein sequence ID" value="WVX83869.1"/>
    <property type="molecule type" value="Genomic_DNA"/>
</dbReference>
<keyword evidence="4" id="KW-0067">ATP-binding</keyword>
<organism evidence="7 8">
    <name type="scientific">Niallia oryzisoli</name>
    <dbReference type="NCBI Taxonomy" id="1737571"/>
    <lineage>
        <taxon>Bacteria</taxon>
        <taxon>Bacillati</taxon>
        <taxon>Bacillota</taxon>
        <taxon>Bacilli</taxon>
        <taxon>Bacillales</taxon>
        <taxon>Bacillaceae</taxon>
        <taxon>Niallia</taxon>
    </lineage>
</organism>
<comment type="similarity">
    <text evidence="1">Belongs to the ATP-dependent AMP-binding enzyme family.</text>
</comment>
<reference evidence="7 8" key="1">
    <citation type="submission" date="2023-10" db="EMBL/GenBank/DDBJ databases">
        <title>Niallia locisalis sp.nov. isolated from a salt pond sample.</title>
        <authorList>
            <person name="Li X.-J."/>
            <person name="Dong L."/>
        </authorList>
    </citation>
    <scope>NUCLEOTIDE SEQUENCE [LARGE SCALE GENOMIC DNA]</scope>
    <source>
        <strain evidence="7 8">DSM 29761</strain>
    </source>
</reference>
<feature type="domain" description="AMP-dependent synthetase/ligase" evidence="5">
    <location>
        <begin position="13"/>
        <end position="376"/>
    </location>
</feature>
<evidence type="ECO:0000313" key="8">
    <source>
        <dbReference type="Proteomes" id="UP001357223"/>
    </source>
</evidence>
<dbReference type="InterPro" id="IPR042099">
    <property type="entry name" value="ANL_N_sf"/>
</dbReference>
<dbReference type="Gene3D" id="3.40.50.12780">
    <property type="entry name" value="N-terminal domain of ligase-like"/>
    <property type="match status" value="1"/>
</dbReference>
<dbReference type="SUPFAM" id="SSF56801">
    <property type="entry name" value="Acetyl-CoA synthetase-like"/>
    <property type="match status" value="1"/>
</dbReference>
<dbReference type="RefSeq" id="WP_338452741.1">
    <property type="nucleotide sequence ID" value="NZ_CP137640.1"/>
</dbReference>
<dbReference type="InterPro" id="IPR025110">
    <property type="entry name" value="AMP-bd_C"/>
</dbReference>
<proteinExistence type="inferred from homology"/>
<sequence>MYQGIETFGKIVEHRAKLKPAARFVRFESSDLTYDQFHRSGNQVANAFKWLGLTKGNTCAVMLPNSPEFLAVWLGLTRIGVIEVPINTAFRGDLLTYILNKAECQVIVISSQWVDRINQISDDLLHLQHVIVVGEDDHPIPNKIGWYSYSDLISKASDSEIEVTIQPEDSSLILFTSGTTGPSKGVILTHRANFSVAKTACELMKYGPEDRLFTAFPLFHVNARYTTILVALLVDCDVVMHSKFSASRFWDICRKEQITAFNFMGSLLTMLMKQPERDEDGDNPVQKAFGAPTPLEIYEAFEERFQVKISEVYGSTELGTALYNPASSFRKGSCGFAVPIFEVEIHDEYDNPCPPGVTGEIVARPKKPDIMFSGYYGMPEATVESWRNLWFHTGDLGRMDEDGYFYFIDRNKDVVRRRGENISSYEVERVINDHPAVFESAVIGVPSELSEEEVLALIIVKEGLEIEPEELLDFCQERMAHFAIPRYIRFVKELPKNTSQRVEKYKLREEGITEDTWDRELVGYVVRR</sequence>
<evidence type="ECO:0000256" key="1">
    <source>
        <dbReference type="ARBA" id="ARBA00006432"/>
    </source>
</evidence>
<dbReference type="Pfam" id="PF13193">
    <property type="entry name" value="AMP-binding_C"/>
    <property type="match status" value="1"/>
</dbReference>
<keyword evidence="8" id="KW-1185">Reference proteome</keyword>
<dbReference type="InterPro" id="IPR020845">
    <property type="entry name" value="AMP-binding_CS"/>
</dbReference>
<dbReference type="InterPro" id="IPR045851">
    <property type="entry name" value="AMP-bd_C_sf"/>
</dbReference>
<dbReference type="Proteomes" id="UP001357223">
    <property type="component" value="Chromosome"/>
</dbReference>
<name>A0ABZ2CRY8_9BACI</name>
<evidence type="ECO:0000256" key="4">
    <source>
        <dbReference type="ARBA" id="ARBA00022840"/>
    </source>
</evidence>
<protein>
    <submittedName>
        <fullName evidence="7">AMP-binding protein</fullName>
    </submittedName>
</protein>
<feature type="domain" description="AMP-binding enzyme C-terminal" evidence="6">
    <location>
        <begin position="426"/>
        <end position="499"/>
    </location>
</feature>